<evidence type="ECO:0000313" key="8">
    <source>
        <dbReference type="Proteomes" id="UP000529795"/>
    </source>
</evidence>
<dbReference type="Proteomes" id="UP000529795">
    <property type="component" value="Unassembled WGS sequence"/>
</dbReference>
<keyword evidence="8" id="KW-1185">Reference proteome</keyword>
<evidence type="ECO:0000256" key="1">
    <source>
        <dbReference type="ARBA" id="ARBA00004141"/>
    </source>
</evidence>
<evidence type="ECO:0000256" key="5">
    <source>
        <dbReference type="ARBA" id="ARBA00023136"/>
    </source>
</evidence>
<feature type="transmembrane region" description="Helical" evidence="6">
    <location>
        <begin position="37"/>
        <end position="55"/>
    </location>
</feature>
<feature type="transmembrane region" description="Helical" evidence="6">
    <location>
        <begin position="242"/>
        <end position="262"/>
    </location>
</feature>
<protein>
    <submittedName>
        <fullName evidence="7">Putative PurR-regulated permease PerM</fullName>
    </submittedName>
</protein>
<comment type="similarity">
    <text evidence="2">Belongs to the autoinducer-2 exporter (AI-2E) (TC 2.A.86) family.</text>
</comment>
<proteinExistence type="inferred from homology"/>
<keyword evidence="5 6" id="KW-0472">Membrane</keyword>
<dbReference type="EMBL" id="JACIEV010000010">
    <property type="protein sequence ID" value="MBB4155285.1"/>
    <property type="molecule type" value="Genomic_DNA"/>
</dbReference>
<gene>
    <name evidence="7" type="ORF">GGQ80_003203</name>
</gene>
<name>A0A840FPT0_9SPHN</name>
<feature type="transmembrane region" description="Helical" evidence="6">
    <location>
        <begin position="312"/>
        <end position="341"/>
    </location>
</feature>
<keyword evidence="3 6" id="KW-0812">Transmembrane</keyword>
<dbReference type="PANTHER" id="PTHR21716:SF4">
    <property type="entry name" value="TRANSMEMBRANE PROTEIN 245"/>
    <property type="match status" value="1"/>
</dbReference>
<comment type="subcellular location">
    <subcellularLocation>
        <location evidence="1">Membrane</location>
        <topology evidence="1">Multi-pass membrane protein</topology>
    </subcellularLocation>
</comment>
<evidence type="ECO:0000256" key="6">
    <source>
        <dbReference type="SAM" id="Phobius"/>
    </source>
</evidence>
<dbReference type="InterPro" id="IPR002549">
    <property type="entry name" value="AI-2E-like"/>
</dbReference>
<reference evidence="7 8" key="1">
    <citation type="submission" date="2020-08" db="EMBL/GenBank/DDBJ databases">
        <title>Genomic Encyclopedia of Type Strains, Phase IV (KMG-IV): sequencing the most valuable type-strain genomes for metagenomic binning, comparative biology and taxonomic classification.</title>
        <authorList>
            <person name="Goeker M."/>
        </authorList>
    </citation>
    <scope>NUCLEOTIDE SEQUENCE [LARGE SCALE GENOMIC DNA]</scope>
    <source>
        <strain evidence="7 8">YC6723</strain>
    </source>
</reference>
<accession>A0A840FPT0</accession>
<keyword evidence="4 6" id="KW-1133">Transmembrane helix</keyword>
<dbReference type="PANTHER" id="PTHR21716">
    <property type="entry name" value="TRANSMEMBRANE PROTEIN"/>
    <property type="match status" value="1"/>
</dbReference>
<feature type="transmembrane region" description="Helical" evidence="6">
    <location>
        <begin position="161"/>
        <end position="180"/>
    </location>
</feature>
<dbReference type="Pfam" id="PF01594">
    <property type="entry name" value="AI-2E_transport"/>
    <property type="match status" value="1"/>
</dbReference>
<feature type="transmembrane region" description="Helical" evidence="6">
    <location>
        <begin position="268"/>
        <end position="291"/>
    </location>
</feature>
<sequence length="358" mass="38067">MSEQGRRRGVEIAAFVVFLVGITVVFGAVLLPFAGAILWSVVAAIVFMPVFDRILRRMPDRQGAAAGLTLLVFAAMVIVPTLFLLTYMIEEGTSLYLRFQAGQIDLGAMFDRFERSLPGWVQDVLGRIGVTDLDSATTTLGKQVSARAQSLAQYAVSFGQGFANFLLALAVMLYITFFLLRDGRAINAGVGDRVPMEPTRRHLLARRFVAVVRATVKGSIVVAVVQGALGTITMALLGVPNAVLWGVVMAFAALLPAIGPALVWVPVVLYLIVAGQVWQAIAMALSGALLIGSADNVLRPILVGRETQMPDYLVLVSTLGGLATFGVNGLLIGPVAAALFLSAWDVLSNDPVGEIADQ</sequence>
<evidence type="ECO:0000256" key="4">
    <source>
        <dbReference type="ARBA" id="ARBA00022989"/>
    </source>
</evidence>
<organism evidence="7 8">
    <name type="scientific">Sphingomonas jinjuensis</name>
    <dbReference type="NCBI Taxonomy" id="535907"/>
    <lineage>
        <taxon>Bacteria</taxon>
        <taxon>Pseudomonadati</taxon>
        <taxon>Pseudomonadota</taxon>
        <taxon>Alphaproteobacteria</taxon>
        <taxon>Sphingomonadales</taxon>
        <taxon>Sphingomonadaceae</taxon>
        <taxon>Sphingomonas</taxon>
    </lineage>
</organism>
<evidence type="ECO:0000256" key="3">
    <source>
        <dbReference type="ARBA" id="ARBA00022692"/>
    </source>
</evidence>
<dbReference type="RefSeq" id="WP_183986619.1">
    <property type="nucleotide sequence ID" value="NZ_JACIEV010000010.1"/>
</dbReference>
<feature type="transmembrane region" description="Helical" evidence="6">
    <location>
        <begin position="67"/>
        <end position="89"/>
    </location>
</feature>
<dbReference type="GO" id="GO:0016020">
    <property type="term" value="C:membrane"/>
    <property type="evidence" value="ECO:0007669"/>
    <property type="project" value="UniProtKB-SubCell"/>
</dbReference>
<evidence type="ECO:0000313" key="7">
    <source>
        <dbReference type="EMBL" id="MBB4155285.1"/>
    </source>
</evidence>
<feature type="transmembrane region" description="Helical" evidence="6">
    <location>
        <begin position="12"/>
        <end position="31"/>
    </location>
</feature>
<dbReference type="AlphaFoldDB" id="A0A840FPT0"/>
<comment type="caution">
    <text evidence="7">The sequence shown here is derived from an EMBL/GenBank/DDBJ whole genome shotgun (WGS) entry which is preliminary data.</text>
</comment>
<evidence type="ECO:0000256" key="2">
    <source>
        <dbReference type="ARBA" id="ARBA00009773"/>
    </source>
</evidence>